<dbReference type="PROSITE" id="PS50222">
    <property type="entry name" value="EF_HAND_2"/>
    <property type="match status" value="1"/>
</dbReference>
<feature type="transmembrane region" description="Helical" evidence="2">
    <location>
        <begin position="64"/>
        <end position="88"/>
    </location>
</feature>
<organism evidence="4 5">
    <name type="scientific">Polarella glacialis</name>
    <name type="common">Dinoflagellate</name>
    <dbReference type="NCBI Taxonomy" id="89957"/>
    <lineage>
        <taxon>Eukaryota</taxon>
        <taxon>Sar</taxon>
        <taxon>Alveolata</taxon>
        <taxon>Dinophyceae</taxon>
        <taxon>Suessiales</taxon>
        <taxon>Suessiaceae</taxon>
        <taxon>Polarella</taxon>
    </lineage>
</organism>
<comment type="caution">
    <text evidence="4">The sequence shown here is derived from an EMBL/GenBank/DDBJ whole genome shotgun (WGS) entry which is preliminary data.</text>
</comment>
<protein>
    <recommendedName>
        <fullName evidence="3">EF-hand domain-containing protein</fullName>
    </recommendedName>
</protein>
<evidence type="ECO:0000313" key="5">
    <source>
        <dbReference type="Proteomes" id="UP000654075"/>
    </source>
</evidence>
<dbReference type="SUPFAM" id="SSF47473">
    <property type="entry name" value="EF-hand"/>
    <property type="match status" value="1"/>
</dbReference>
<gene>
    <name evidence="4" type="ORF">PGLA1383_LOCUS24985</name>
</gene>
<feature type="domain" description="EF-hand" evidence="3">
    <location>
        <begin position="2"/>
        <end position="37"/>
    </location>
</feature>
<dbReference type="Proteomes" id="UP000654075">
    <property type="component" value="Unassembled WGS sequence"/>
</dbReference>
<accession>A0A813F9N8</accession>
<keyword evidence="2" id="KW-0472">Membrane</keyword>
<dbReference type="GO" id="GO:0005509">
    <property type="term" value="F:calcium ion binding"/>
    <property type="evidence" value="ECO:0007669"/>
    <property type="project" value="InterPro"/>
</dbReference>
<name>A0A813F9N8_POLGL</name>
<dbReference type="OrthoDB" id="10264738at2759"/>
<evidence type="ECO:0000259" key="3">
    <source>
        <dbReference type="PROSITE" id="PS50222"/>
    </source>
</evidence>
<proteinExistence type="predicted"/>
<feature type="non-terminal residue" evidence="4">
    <location>
        <position position="1"/>
    </location>
</feature>
<sequence>SHEEGALRDIFDRCDTNGDGRINKRELIKVCRSSKEVAQFLGLPQVIRQEGGSREAFESRFQSLHYGCHCCCCPPLLLFLLFVIVVHYCCLECPP</sequence>
<keyword evidence="2" id="KW-1133">Transmembrane helix</keyword>
<dbReference type="InterPro" id="IPR018247">
    <property type="entry name" value="EF_Hand_1_Ca_BS"/>
</dbReference>
<reference evidence="4" key="1">
    <citation type="submission" date="2021-02" db="EMBL/GenBank/DDBJ databases">
        <authorList>
            <person name="Dougan E. K."/>
            <person name="Rhodes N."/>
            <person name="Thang M."/>
            <person name="Chan C."/>
        </authorList>
    </citation>
    <scope>NUCLEOTIDE SEQUENCE</scope>
</reference>
<keyword evidence="5" id="KW-1185">Reference proteome</keyword>
<dbReference type="InterPro" id="IPR011992">
    <property type="entry name" value="EF-hand-dom_pair"/>
</dbReference>
<evidence type="ECO:0000256" key="1">
    <source>
        <dbReference type="ARBA" id="ARBA00022837"/>
    </source>
</evidence>
<dbReference type="EMBL" id="CAJNNV010020263">
    <property type="protein sequence ID" value="CAE8607037.1"/>
    <property type="molecule type" value="Genomic_DNA"/>
</dbReference>
<evidence type="ECO:0000256" key="2">
    <source>
        <dbReference type="SAM" id="Phobius"/>
    </source>
</evidence>
<dbReference type="InterPro" id="IPR002048">
    <property type="entry name" value="EF_hand_dom"/>
</dbReference>
<dbReference type="PROSITE" id="PS00018">
    <property type="entry name" value="EF_HAND_1"/>
    <property type="match status" value="1"/>
</dbReference>
<dbReference type="Pfam" id="PF13405">
    <property type="entry name" value="EF-hand_6"/>
    <property type="match status" value="1"/>
</dbReference>
<keyword evidence="2" id="KW-0812">Transmembrane</keyword>
<dbReference type="AlphaFoldDB" id="A0A813F9N8"/>
<evidence type="ECO:0000313" key="4">
    <source>
        <dbReference type="EMBL" id="CAE8607037.1"/>
    </source>
</evidence>
<dbReference type="SMART" id="SM00054">
    <property type="entry name" value="EFh"/>
    <property type="match status" value="1"/>
</dbReference>
<dbReference type="Gene3D" id="1.10.238.10">
    <property type="entry name" value="EF-hand"/>
    <property type="match status" value="1"/>
</dbReference>
<keyword evidence="1" id="KW-0106">Calcium</keyword>